<gene>
    <name evidence="1" type="ORF">Prum_062780</name>
</gene>
<reference evidence="1 2" key="1">
    <citation type="submission" date="2020-03" db="EMBL/GenBank/DDBJ databases">
        <title>Whole genome shotgun sequence of Phytohabitans rumicis NBRC 108638.</title>
        <authorList>
            <person name="Komaki H."/>
            <person name="Tamura T."/>
        </authorList>
    </citation>
    <scope>NUCLEOTIDE SEQUENCE [LARGE SCALE GENOMIC DNA]</scope>
    <source>
        <strain evidence="1 2">NBRC 108638</strain>
    </source>
</reference>
<reference evidence="1 2" key="2">
    <citation type="submission" date="2020-03" db="EMBL/GenBank/DDBJ databases">
        <authorList>
            <person name="Ichikawa N."/>
            <person name="Kimura A."/>
            <person name="Kitahashi Y."/>
            <person name="Uohara A."/>
        </authorList>
    </citation>
    <scope>NUCLEOTIDE SEQUENCE [LARGE SCALE GENOMIC DNA]</scope>
    <source>
        <strain evidence="1 2">NBRC 108638</strain>
    </source>
</reference>
<name>A0A6V8LEY0_9ACTN</name>
<dbReference type="RefSeq" id="WP_173079466.1">
    <property type="nucleotide sequence ID" value="NZ_BAABJB010000011.1"/>
</dbReference>
<dbReference type="AlphaFoldDB" id="A0A6V8LEY0"/>
<comment type="caution">
    <text evidence="1">The sequence shown here is derived from an EMBL/GenBank/DDBJ whole genome shotgun (WGS) entry which is preliminary data.</text>
</comment>
<proteinExistence type="predicted"/>
<dbReference type="Proteomes" id="UP000482960">
    <property type="component" value="Unassembled WGS sequence"/>
</dbReference>
<sequence>MSRRAFGDVAKVFDEEAERAFGFLVTEYGLGGPDRRSIVGTGVAYTGSGLTYRVSLDPLEMTVDTRVVVKLGSWRLSASLGSVVVAAGLAAHNTLTVNAHNLNLFRKALESQAKCAREVHPFLAENPVELMRKAGAREWKL</sequence>
<evidence type="ECO:0000313" key="1">
    <source>
        <dbReference type="EMBL" id="GFJ92636.1"/>
    </source>
</evidence>
<keyword evidence="2" id="KW-1185">Reference proteome</keyword>
<evidence type="ECO:0000313" key="2">
    <source>
        <dbReference type="Proteomes" id="UP000482960"/>
    </source>
</evidence>
<protein>
    <submittedName>
        <fullName evidence="1">Uncharacterized protein</fullName>
    </submittedName>
</protein>
<dbReference type="EMBL" id="BLPG01000001">
    <property type="protein sequence ID" value="GFJ92636.1"/>
    <property type="molecule type" value="Genomic_DNA"/>
</dbReference>
<accession>A0A6V8LEY0</accession>
<organism evidence="1 2">
    <name type="scientific">Phytohabitans rumicis</name>
    <dbReference type="NCBI Taxonomy" id="1076125"/>
    <lineage>
        <taxon>Bacteria</taxon>
        <taxon>Bacillati</taxon>
        <taxon>Actinomycetota</taxon>
        <taxon>Actinomycetes</taxon>
        <taxon>Micromonosporales</taxon>
        <taxon>Micromonosporaceae</taxon>
    </lineage>
</organism>